<dbReference type="EMBL" id="KB007930">
    <property type="protein sequence ID" value="ELR19815.1"/>
    <property type="molecule type" value="Genomic_DNA"/>
</dbReference>
<comment type="similarity">
    <text evidence="2">Belongs to the threonine synthase family.</text>
</comment>
<dbReference type="Gene3D" id="3.40.50.1100">
    <property type="match status" value="2"/>
</dbReference>
<dbReference type="InterPro" id="IPR051166">
    <property type="entry name" value="Threonine_Synthase"/>
</dbReference>
<dbReference type="Pfam" id="PF24857">
    <property type="entry name" value="THR4_C"/>
    <property type="match status" value="1"/>
</dbReference>
<evidence type="ECO:0000256" key="2">
    <source>
        <dbReference type="ARBA" id="ARBA00005517"/>
    </source>
</evidence>
<organism evidence="8 9">
    <name type="scientific">Acanthamoeba castellanii (strain ATCC 30010 / Neff)</name>
    <dbReference type="NCBI Taxonomy" id="1257118"/>
    <lineage>
        <taxon>Eukaryota</taxon>
        <taxon>Amoebozoa</taxon>
        <taxon>Discosea</taxon>
        <taxon>Longamoebia</taxon>
        <taxon>Centramoebida</taxon>
        <taxon>Acanthamoebidae</taxon>
        <taxon>Acanthamoeba</taxon>
    </lineage>
</organism>
<dbReference type="VEuPathDB" id="AmoebaDB:ACA1_133170"/>
<dbReference type="InterPro" id="IPR004450">
    <property type="entry name" value="Thr_synthase-like"/>
</dbReference>
<feature type="domain" description="Threonine synthase N-terminal" evidence="7">
    <location>
        <begin position="2"/>
        <end position="83"/>
    </location>
</feature>
<dbReference type="Proteomes" id="UP000011083">
    <property type="component" value="Unassembled WGS sequence"/>
</dbReference>
<dbReference type="GO" id="GO:0030170">
    <property type="term" value="F:pyridoxal phosphate binding"/>
    <property type="evidence" value="ECO:0007669"/>
    <property type="project" value="TreeGrafter"/>
</dbReference>
<evidence type="ECO:0000256" key="3">
    <source>
        <dbReference type="ARBA" id="ARBA00022898"/>
    </source>
</evidence>
<dbReference type="NCBIfam" id="TIGR00260">
    <property type="entry name" value="thrC"/>
    <property type="match status" value="1"/>
</dbReference>
<dbReference type="GeneID" id="14920644"/>
<dbReference type="STRING" id="1257118.L8H3M8"/>
<dbReference type="Pfam" id="PF14821">
    <property type="entry name" value="Thr_synth_N"/>
    <property type="match status" value="1"/>
</dbReference>
<dbReference type="InterPro" id="IPR029144">
    <property type="entry name" value="Thr_synth_N"/>
</dbReference>
<feature type="domain" description="Tryptophan synthase beta chain-like PALP" evidence="6">
    <location>
        <begin position="115"/>
        <end position="337"/>
    </location>
</feature>
<evidence type="ECO:0000259" key="6">
    <source>
        <dbReference type="Pfam" id="PF00291"/>
    </source>
</evidence>
<dbReference type="InterPro" id="IPR036052">
    <property type="entry name" value="TrpB-like_PALP_sf"/>
</dbReference>
<name>L8H3M8_ACACF</name>
<evidence type="ECO:0000313" key="9">
    <source>
        <dbReference type="Proteomes" id="UP000011083"/>
    </source>
</evidence>
<dbReference type="RefSeq" id="XP_004341915.1">
    <property type="nucleotide sequence ID" value="XM_004341867.1"/>
</dbReference>
<evidence type="ECO:0000313" key="8">
    <source>
        <dbReference type="EMBL" id="ELR19815.1"/>
    </source>
</evidence>
<keyword evidence="4" id="KW-0456">Lyase</keyword>
<dbReference type="Pfam" id="PF00291">
    <property type="entry name" value="PALP"/>
    <property type="match status" value="1"/>
</dbReference>
<dbReference type="GO" id="GO:0016829">
    <property type="term" value="F:lyase activity"/>
    <property type="evidence" value="ECO:0007669"/>
    <property type="project" value="UniProtKB-KW"/>
</dbReference>
<dbReference type="InterPro" id="IPR037158">
    <property type="entry name" value="Thr_synth_N_sf"/>
</dbReference>
<accession>L8H3M8</accession>
<dbReference type="GO" id="GO:0046360">
    <property type="term" value="P:2-oxobutyrate biosynthetic process"/>
    <property type="evidence" value="ECO:0007669"/>
    <property type="project" value="TreeGrafter"/>
</dbReference>
<dbReference type="OMA" id="KGYLCEP"/>
<reference evidence="8 9" key="1">
    <citation type="journal article" date="2013" name="Genome Biol.">
        <title>Genome of Acanthamoeba castellanii highlights extensive lateral gene transfer and early evolution of tyrosine kinase signaling.</title>
        <authorList>
            <person name="Clarke M."/>
            <person name="Lohan A.J."/>
            <person name="Liu B."/>
            <person name="Lagkouvardos I."/>
            <person name="Roy S."/>
            <person name="Zafar N."/>
            <person name="Bertelli C."/>
            <person name="Schilde C."/>
            <person name="Kianianmomeni A."/>
            <person name="Burglin T.R."/>
            <person name="Frech C."/>
            <person name="Turcotte B."/>
            <person name="Kopec K.O."/>
            <person name="Synnott J.M."/>
            <person name="Choo C."/>
            <person name="Paponov I."/>
            <person name="Finkler A."/>
            <person name="Soon Heng Tan C."/>
            <person name="Hutchins A.P."/>
            <person name="Weinmeier T."/>
            <person name="Rattei T."/>
            <person name="Chu J.S."/>
            <person name="Gimenez G."/>
            <person name="Irimia M."/>
            <person name="Rigden D.J."/>
            <person name="Fitzpatrick D.A."/>
            <person name="Lorenzo-Morales J."/>
            <person name="Bateman A."/>
            <person name="Chiu C.H."/>
            <person name="Tang P."/>
            <person name="Hegemann P."/>
            <person name="Fromm H."/>
            <person name="Raoult D."/>
            <person name="Greub G."/>
            <person name="Miranda-Saavedra D."/>
            <person name="Chen N."/>
            <person name="Nash P."/>
            <person name="Ginger M.L."/>
            <person name="Horn M."/>
            <person name="Schaap P."/>
            <person name="Caler L."/>
            <person name="Loftus B."/>
        </authorList>
    </citation>
    <scope>NUCLEOTIDE SEQUENCE [LARGE SCALE GENOMIC DNA]</scope>
    <source>
        <strain evidence="8 9">Neff</strain>
    </source>
</reference>
<dbReference type="Gene3D" id="3.90.1380.10">
    <property type="entry name" value="Threonine synthase, N-terminal domain"/>
    <property type="match status" value="1"/>
</dbReference>
<evidence type="ECO:0000259" key="7">
    <source>
        <dbReference type="Pfam" id="PF14821"/>
    </source>
</evidence>
<dbReference type="AlphaFoldDB" id="L8H3M8"/>
<keyword evidence="3 5" id="KW-0663">Pyridoxal phosphate</keyword>
<evidence type="ECO:0000256" key="5">
    <source>
        <dbReference type="PIRSR" id="PIRSR604450-51"/>
    </source>
</evidence>
<proteinExistence type="inferred from homology"/>
<keyword evidence="9" id="KW-1185">Reference proteome</keyword>
<evidence type="ECO:0000256" key="4">
    <source>
        <dbReference type="ARBA" id="ARBA00023239"/>
    </source>
</evidence>
<sequence>MKFKSTRGGSEVLTFEEAVLRGYAPDGGMIVPATIPCIERGTLRQWAARNLTFPQLCEEIFALFIDEEEMPRADLRALLQSCFGEFTDDEIVPIKHLAPRHATEAGSGFEFDVAELFHGPTLAFKDLGLQFIGHMFEYLVRKRQRKLSIIVATSGDTGSAAIHCVKGRQNMNIFVLLPGQGRIAELQERQMTTVLDKNVFSIAVDGTSDDADVAVKGVFADPEFVEKYGVCTINSPNWARIMMQLVHFFYAYLRVCPECDREIVFSIPSGGFGNGFSGYLTKRMGLPVKYFIPAVNDNDTLHRFFAHGELAPSDVVVKTISPAMDINVPYNIERLLYYLSGENAEKVREWMTHLEQSPNGKVKFDEELMAKARALYRSASATQQEVKAGIEFSHRIYDYVFCPHTAIAFLAAQKAHQQGEEAPIVVAATAHPAKFVDTVEEVLRKVNADYSLPVPPQLAGIRERETRCLQWARPADWADVWTRDLQSLVTLSYQSG</sequence>
<gene>
    <name evidence="8" type="ORF">ACA1_133170</name>
</gene>
<dbReference type="PANTHER" id="PTHR42690:SF1">
    <property type="entry name" value="THREONINE SYNTHASE-LIKE 2"/>
    <property type="match status" value="1"/>
</dbReference>
<dbReference type="SUPFAM" id="SSF53686">
    <property type="entry name" value="Tryptophan synthase beta subunit-like PLP-dependent enzymes"/>
    <property type="match status" value="1"/>
</dbReference>
<feature type="modified residue" description="N6-(pyridoxal phosphate)lysine" evidence="5">
    <location>
        <position position="125"/>
    </location>
</feature>
<dbReference type="OrthoDB" id="5203861at2759"/>
<protein>
    <submittedName>
        <fullName evidence="8">Threonine synthase</fullName>
    </submittedName>
</protein>
<comment type="cofactor">
    <cofactor evidence="1 5">
        <name>pyridoxal 5'-phosphate</name>
        <dbReference type="ChEBI" id="CHEBI:597326"/>
    </cofactor>
</comment>
<dbReference type="InterPro" id="IPR001926">
    <property type="entry name" value="TrpB-like_PALP"/>
</dbReference>
<evidence type="ECO:0000256" key="1">
    <source>
        <dbReference type="ARBA" id="ARBA00001933"/>
    </source>
</evidence>
<dbReference type="KEGG" id="acan:ACA1_133170"/>
<dbReference type="GO" id="GO:0009071">
    <property type="term" value="P:serine family amino acid catabolic process"/>
    <property type="evidence" value="ECO:0007669"/>
    <property type="project" value="TreeGrafter"/>
</dbReference>
<dbReference type="PANTHER" id="PTHR42690">
    <property type="entry name" value="THREONINE SYNTHASE FAMILY MEMBER"/>
    <property type="match status" value="1"/>
</dbReference>